<dbReference type="InterPro" id="IPR013783">
    <property type="entry name" value="Ig-like_fold"/>
</dbReference>
<protein>
    <recommendedName>
        <fullName evidence="1">AMP-activated protein kinase glycogen-binding domain-containing protein</fullName>
    </recommendedName>
</protein>
<proteinExistence type="predicted"/>
<dbReference type="CDD" id="cd02859">
    <property type="entry name" value="E_set_AMPKbeta_like_N"/>
    <property type="match status" value="1"/>
</dbReference>
<dbReference type="Pfam" id="PF16561">
    <property type="entry name" value="AMPK1_CBM"/>
    <property type="match status" value="1"/>
</dbReference>
<dbReference type="AlphaFoldDB" id="A0A3B0YEC5"/>
<organism evidence="2">
    <name type="scientific">hydrothermal vent metagenome</name>
    <dbReference type="NCBI Taxonomy" id="652676"/>
    <lineage>
        <taxon>unclassified sequences</taxon>
        <taxon>metagenomes</taxon>
        <taxon>ecological metagenomes</taxon>
    </lineage>
</organism>
<evidence type="ECO:0000313" key="2">
    <source>
        <dbReference type="EMBL" id="VAW75120.1"/>
    </source>
</evidence>
<dbReference type="EMBL" id="UOFM01000120">
    <property type="protein sequence ID" value="VAW75120.1"/>
    <property type="molecule type" value="Genomic_DNA"/>
</dbReference>
<feature type="domain" description="AMP-activated protein kinase glycogen-binding" evidence="1">
    <location>
        <begin position="14"/>
        <end position="93"/>
    </location>
</feature>
<accession>A0A3B0YEC5</accession>
<dbReference type="InterPro" id="IPR014756">
    <property type="entry name" value="Ig_E-set"/>
</dbReference>
<sequence length="97" mass="11256">MKEQAEQVRRQMVVLTFDDIDCQRLQIAGDFNDWIPDRDIETRNINGHWQKVFTAEPGVYEYRLLIDGKWQADPTNPAEIPNELGGINSLLQVPVHH</sequence>
<evidence type="ECO:0000259" key="1">
    <source>
        <dbReference type="Pfam" id="PF16561"/>
    </source>
</evidence>
<dbReference type="InterPro" id="IPR032640">
    <property type="entry name" value="AMPK1_CBM"/>
</dbReference>
<gene>
    <name evidence="2" type="ORF">MNBD_GAMMA14-1123</name>
</gene>
<reference evidence="2" key="1">
    <citation type="submission" date="2018-06" db="EMBL/GenBank/DDBJ databases">
        <authorList>
            <person name="Zhirakovskaya E."/>
        </authorList>
    </citation>
    <scope>NUCLEOTIDE SEQUENCE</scope>
</reference>
<dbReference type="Gene3D" id="2.60.40.10">
    <property type="entry name" value="Immunoglobulins"/>
    <property type="match status" value="1"/>
</dbReference>
<name>A0A3B0YEC5_9ZZZZ</name>
<dbReference type="SUPFAM" id="SSF81296">
    <property type="entry name" value="E set domains"/>
    <property type="match status" value="1"/>
</dbReference>